<comment type="subcellular location">
    <subcellularLocation>
        <location evidence="1">Endoplasmic reticulum</location>
    </subcellularLocation>
</comment>
<gene>
    <name evidence="7" type="ORF">KL86DYS1_11471</name>
</gene>
<evidence type="ECO:0000256" key="1">
    <source>
        <dbReference type="ARBA" id="ARBA00004240"/>
    </source>
</evidence>
<dbReference type="GO" id="GO:0016758">
    <property type="term" value="F:hexosyltransferase activity"/>
    <property type="evidence" value="ECO:0007669"/>
    <property type="project" value="InterPro"/>
</dbReference>
<dbReference type="AlphaFoldDB" id="A0A212J8I3"/>
<dbReference type="Gene3D" id="3.40.50.2000">
    <property type="entry name" value="Glycogen Phosphorylase B"/>
    <property type="match status" value="1"/>
</dbReference>
<evidence type="ECO:0000256" key="5">
    <source>
        <dbReference type="ARBA" id="ARBA00022824"/>
    </source>
</evidence>
<evidence type="ECO:0000313" key="7">
    <source>
        <dbReference type="EMBL" id="SBV95736.1"/>
    </source>
</evidence>
<feature type="domain" description="Glycosyl transferase family 28 C-terminal" evidence="6">
    <location>
        <begin position="1"/>
        <end position="142"/>
    </location>
</feature>
<reference evidence="7" key="1">
    <citation type="submission" date="2016-04" db="EMBL/GenBank/DDBJ databases">
        <authorList>
            <person name="Evans L.H."/>
            <person name="Alamgir A."/>
            <person name="Owens N."/>
            <person name="Weber N.D."/>
            <person name="Virtaneva K."/>
            <person name="Barbian K."/>
            <person name="Babar A."/>
            <person name="Rosenke K."/>
        </authorList>
    </citation>
    <scope>NUCLEOTIDE SEQUENCE</scope>
    <source>
        <strain evidence="7">86-1</strain>
    </source>
</reference>
<dbReference type="GO" id="GO:0006488">
    <property type="term" value="P:dolichol-linked oligosaccharide biosynthetic process"/>
    <property type="evidence" value="ECO:0007669"/>
    <property type="project" value="InterPro"/>
</dbReference>
<evidence type="ECO:0000256" key="2">
    <source>
        <dbReference type="ARBA" id="ARBA00006962"/>
    </source>
</evidence>
<proteinExistence type="inferred from homology"/>
<keyword evidence="3" id="KW-0328">Glycosyltransferase</keyword>
<comment type="similarity">
    <text evidence="2">Belongs to the glycosyltransferase 28 family.</text>
</comment>
<organism evidence="7">
    <name type="scientific">uncultured Dysgonomonas sp</name>
    <dbReference type="NCBI Taxonomy" id="206096"/>
    <lineage>
        <taxon>Bacteria</taxon>
        <taxon>Pseudomonadati</taxon>
        <taxon>Bacteroidota</taxon>
        <taxon>Bacteroidia</taxon>
        <taxon>Bacteroidales</taxon>
        <taxon>Dysgonomonadaceae</taxon>
        <taxon>Dysgonomonas</taxon>
        <taxon>environmental samples</taxon>
    </lineage>
</organism>
<dbReference type="PANTHER" id="PTHR12867:SF6">
    <property type="entry name" value="N-ACETYLGLUCOSAMINYLDIPHOSPHODOLICHOL N-ACETYLGLUCOSAMINYLTRANSFERASE"/>
    <property type="match status" value="1"/>
</dbReference>
<dbReference type="InterPro" id="IPR007235">
    <property type="entry name" value="Glyco_trans_28_C"/>
</dbReference>
<evidence type="ECO:0000256" key="4">
    <source>
        <dbReference type="ARBA" id="ARBA00022679"/>
    </source>
</evidence>
<dbReference type="InterPro" id="IPR039042">
    <property type="entry name" value="Alg13-like"/>
</dbReference>
<evidence type="ECO:0000256" key="3">
    <source>
        <dbReference type="ARBA" id="ARBA00022676"/>
    </source>
</evidence>
<evidence type="ECO:0000259" key="6">
    <source>
        <dbReference type="Pfam" id="PF04101"/>
    </source>
</evidence>
<dbReference type="PANTHER" id="PTHR12867">
    <property type="entry name" value="GLYCOSYL TRANSFERASE-RELATED"/>
    <property type="match status" value="1"/>
</dbReference>
<name>A0A212J8I3_9BACT</name>
<dbReference type="RefSeq" id="WP_296939446.1">
    <property type="nucleotide sequence ID" value="NZ_LT599032.1"/>
</dbReference>
<accession>A0A212J8I3</accession>
<protein>
    <recommendedName>
        <fullName evidence="6">Glycosyl transferase family 28 C-terminal domain-containing protein</fullName>
    </recommendedName>
</protein>
<dbReference type="Pfam" id="PF04101">
    <property type="entry name" value="Glyco_tran_28_C"/>
    <property type="match status" value="1"/>
</dbReference>
<dbReference type="EMBL" id="FLUM01000001">
    <property type="protein sequence ID" value="SBV95736.1"/>
    <property type="molecule type" value="Genomic_DNA"/>
</dbReference>
<keyword evidence="5" id="KW-0256">Endoplasmic reticulum</keyword>
<keyword evidence="4" id="KW-0808">Transferase</keyword>
<sequence length="155" mass="17771">MIFVTVGTQIPFDRFIKIVDELAGGIDETFVVQALNGNYSPQNFKIVNFISPDEFNEIVQKARLIVSHAGMGSILTAIDYEKPIIIFPRLVSLGEHRNDHQIATAMAINEKEYAYVAYDKKQLKELLYSQDLTPLKRKREQNSNNILYSIMSQFR</sequence>
<dbReference type="SUPFAM" id="SSF53756">
    <property type="entry name" value="UDP-Glycosyltransferase/glycogen phosphorylase"/>
    <property type="match status" value="1"/>
</dbReference>